<gene>
    <name evidence="11" type="ORF">METZ01_LOCUS315588</name>
</gene>
<keyword evidence="7 9" id="KW-1133">Transmembrane helix</keyword>
<comment type="subcellular location">
    <subcellularLocation>
        <location evidence="1">Cell membrane</location>
        <topology evidence="1">Multi-pass membrane protein</topology>
    </subcellularLocation>
</comment>
<keyword evidence="3" id="KW-0813">Transport</keyword>
<dbReference type="EMBL" id="UINC01101710">
    <property type="protein sequence ID" value="SVC62734.1"/>
    <property type="molecule type" value="Genomic_DNA"/>
</dbReference>
<dbReference type="InterPro" id="IPR000515">
    <property type="entry name" value="MetI-like"/>
</dbReference>
<keyword evidence="5 9" id="KW-0812">Transmembrane</keyword>
<evidence type="ECO:0000256" key="5">
    <source>
        <dbReference type="ARBA" id="ARBA00022692"/>
    </source>
</evidence>
<sequence>MSAHEESNKRSLSDKPKWWDTFPWWGIAIVAILSWMGYQIVTKNGYELAWHRVIPGLSITITATLQAFAIALALGLLAGMGQLSKNVILRNLARTYVEFIRGIPILPLIFT</sequence>
<dbReference type="GO" id="GO:0022857">
    <property type="term" value="F:transmembrane transporter activity"/>
    <property type="evidence" value="ECO:0007669"/>
    <property type="project" value="InterPro"/>
</dbReference>
<evidence type="ECO:0000256" key="8">
    <source>
        <dbReference type="ARBA" id="ARBA00023136"/>
    </source>
</evidence>
<evidence type="ECO:0000256" key="3">
    <source>
        <dbReference type="ARBA" id="ARBA00022448"/>
    </source>
</evidence>
<evidence type="ECO:0000256" key="1">
    <source>
        <dbReference type="ARBA" id="ARBA00004651"/>
    </source>
</evidence>
<feature type="transmembrane region" description="Helical" evidence="9">
    <location>
        <begin position="53"/>
        <end position="80"/>
    </location>
</feature>
<evidence type="ECO:0000256" key="9">
    <source>
        <dbReference type="SAM" id="Phobius"/>
    </source>
</evidence>
<evidence type="ECO:0000259" key="10">
    <source>
        <dbReference type="PROSITE" id="PS50928"/>
    </source>
</evidence>
<keyword evidence="4" id="KW-1003">Cell membrane</keyword>
<evidence type="ECO:0000256" key="4">
    <source>
        <dbReference type="ARBA" id="ARBA00022475"/>
    </source>
</evidence>
<feature type="domain" description="ABC transmembrane type-1" evidence="10">
    <location>
        <begin position="57"/>
        <end position="111"/>
    </location>
</feature>
<evidence type="ECO:0000256" key="7">
    <source>
        <dbReference type="ARBA" id="ARBA00022989"/>
    </source>
</evidence>
<dbReference type="NCBIfam" id="TIGR01726">
    <property type="entry name" value="HEQRo_perm_3TM"/>
    <property type="match status" value="1"/>
</dbReference>
<evidence type="ECO:0000256" key="2">
    <source>
        <dbReference type="ARBA" id="ARBA00010072"/>
    </source>
</evidence>
<dbReference type="GO" id="GO:0043190">
    <property type="term" value="C:ATP-binding cassette (ABC) transporter complex"/>
    <property type="evidence" value="ECO:0007669"/>
    <property type="project" value="InterPro"/>
</dbReference>
<dbReference type="InterPro" id="IPR010065">
    <property type="entry name" value="AA_ABC_transptr_permease_3TM"/>
</dbReference>
<dbReference type="Gene3D" id="1.10.3720.10">
    <property type="entry name" value="MetI-like"/>
    <property type="match status" value="1"/>
</dbReference>
<keyword evidence="8 9" id="KW-0472">Membrane</keyword>
<evidence type="ECO:0000313" key="11">
    <source>
        <dbReference type="EMBL" id="SVC62734.1"/>
    </source>
</evidence>
<dbReference type="PANTHER" id="PTHR30614:SF20">
    <property type="entry name" value="GLUTAMINE TRANSPORT SYSTEM PERMEASE PROTEIN GLNP"/>
    <property type="match status" value="1"/>
</dbReference>
<organism evidence="11">
    <name type="scientific">marine metagenome</name>
    <dbReference type="NCBI Taxonomy" id="408172"/>
    <lineage>
        <taxon>unclassified sequences</taxon>
        <taxon>metagenomes</taxon>
        <taxon>ecological metagenomes</taxon>
    </lineage>
</organism>
<feature type="non-terminal residue" evidence="11">
    <location>
        <position position="111"/>
    </location>
</feature>
<feature type="transmembrane region" description="Helical" evidence="9">
    <location>
        <begin position="21"/>
        <end position="41"/>
    </location>
</feature>
<dbReference type="PROSITE" id="PS50928">
    <property type="entry name" value="ABC_TM1"/>
    <property type="match status" value="1"/>
</dbReference>
<dbReference type="PANTHER" id="PTHR30614">
    <property type="entry name" value="MEMBRANE COMPONENT OF AMINO ACID ABC TRANSPORTER"/>
    <property type="match status" value="1"/>
</dbReference>
<dbReference type="InterPro" id="IPR043429">
    <property type="entry name" value="ArtM/GltK/GlnP/TcyL/YhdX-like"/>
</dbReference>
<dbReference type="GO" id="GO:0006865">
    <property type="term" value="P:amino acid transport"/>
    <property type="evidence" value="ECO:0007669"/>
    <property type="project" value="UniProtKB-KW"/>
</dbReference>
<dbReference type="AlphaFoldDB" id="A0A382NNH3"/>
<name>A0A382NNH3_9ZZZZ</name>
<keyword evidence="6" id="KW-0029">Amino-acid transport</keyword>
<accession>A0A382NNH3</accession>
<proteinExistence type="inferred from homology"/>
<evidence type="ECO:0000256" key="6">
    <source>
        <dbReference type="ARBA" id="ARBA00022970"/>
    </source>
</evidence>
<dbReference type="SUPFAM" id="SSF161098">
    <property type="entry name" value="MetI-like"/>
    <property type="match status" value="1"/>
</dbReference>
<comment type="similarity">
    <text evidence="2">Belongs to the binding-protein-dependent transport system permease family. HisMQ subfamily.</text>
</comment>
<dbReference type="InterPro" id="IPR035906">
    <property type="entry name" value="MetI-like_sf"/>
</dbReference>
<reference evidence="11" key="1">
    <citation type="submission" date="2018-05" db="EMBL/GenBank/DDBJ databases">
        <authorList>
            <person name="Lanie J.A."/>
            <person name="Ng W.-L."/>
            <person name="Kazmierczak K.M."/>
            <person name="Andrzejewski T.M."/>
            <person name="Davidsen T.M."/>
            <person name="Wayne K.J."/>
            <person name="Tettelin H."/>
            <person name="Glass J.I."/>
            <person name="Rusch D."/>
            <person name="Podicherti R."/>
            <person name="Tsui H.-C.T."/>
            <person name="Winkler M.E."/>
        </authorList>
    </citation>
    <scope>NUCLEOTIDE SEQUENCE</scope>
</reference>
<protein>
    <recommendedName>
        <fullName evidence="10">ABC transmembrane type-1 domain-containing protein</fullName>
    </recommendedName>
</protein>